<comment type="caution">
    <text evidence="1">The sequence shown here is derived from an EMBL/GenBank/DDBJ whole genome shotgun (WGS) entry which is preliminary data.</text>
</comment>
<dbReference type="EMBL" id="RPOK01000001">
    <property type="protein sequence ID" value="RPJ68225.1"/>
    <property type="molecule type" value="Genomic_DNA"/>
</dbReference>
<gene>
    <name evidence="1" type="ORF">DRW07_02110</name>
</gene>
<evidence type="ECO:0000313" key="2">
    <source>
        <dbReference type="Proteomes" id="UP000275281"/>
    </source>
</evidence>
<dbReference type="Proteomes" id="UP000275281">
    <property type="component" value="Unassembled WGS sequence"/>
</dbReference>
<dbReference type="OrthoDB" id="6304525at2"/>
<evidence type="ECO:0000313" key="1">
    <source>
        <dbReference type="EMBL" id="RPJ68225.1"/>
    </source>
</evidence>
<sequence length="137" mass="15541">MKAKTTSIIRKYKRSSRSPFSGDDSTILLFASIENVESLQLRFDRYVYLHRDEVGRWLGLSLSNQLVDELDDGKGKHRNGIDMIEVLFKLKDEIVAFLAHFSDDICAIMGLDAVSWLEAASPGWHKDLRDAGMFSDS</sequence>
<accession>A0A3N5YEL5</accession>
<name>A0A3N5YEL5_9ALTE</name>
<reference evidence="1 2" key="1">
    <citation type="submission" date="2018-11" db="EMBL/GenBank/DDBJ databases">
        <authorList>
            <person name="Ye M.-Q."/>
            <person name="Du Z.-J."/>
        </authorList>
    </citation>
    <scope>NUCLEOTIDE SEQUENCE [LARGE SCALE GENOMIC DNA]</scope>
    <source>
        <strain evidence="1 2">U0105</strain>
    </source>
</reference>
<dbReference type="RefSeq" id="WP_124026227.1">
    <property type="nucleotide sequence ID" value="NZ_JBHRSN010000005.1"/>
</dbReference>
<protein>
    <submittedName>
        <fullName evidence="1">Uncharacterized protein</fullName>
    </submittedName>
</protein>
<keyword evidence="2" id="KW-1185">Reference proteome</keyword>
<organism evidence="1 2">
    <name type="scientific">Alteromonas sediminis</name>
    <dbReference type="NCBI Taxonomy" id="2259342"/>
    <lineage>
        <taxon>Bacteria</taxon>
        <taxon>Pseudomonadati</taxon>
        <taxon>Pseudomonadota</taxon>
        <taxon>Gammaproteobacteria</taxon>
        <taxon>Alteromonadales</taxon>
        <taxon>Alteromonadaceae</taxon>
        <taxon>Alteromonas/Salinimonas group</taxon>
        <taxon>Alteromonas</taxon>
    </lineage>
</organism>
<dbReference type="AlphaFoldDB" id="A0A3N5YEL5"/>
<proteinExistence type="predicted"/>